<feature type="domain" description="CCHC-type" evidence="3">
    <location>
        <begin position="268"/>
        <end position="283"/>
    </location>
</feature>
<dbReference type="SUPFAM" id="SSF57756">
    <property type="entry name" value="Retrovirus zinc finger-like domains"/>
    <property type="match status" value="1"/>
</dbReference>
<evidence type="ECO:0000313" key="4">
    <source>
        <dbReference type="EMBL" id="KAK8513602.1"/>
    </source>
</evidence>
<evidence type="ECO:0000256" key="1">
    <source>
        <dbReference type="PROSITE-ProRule" id="PRU00047"/>
    </source>
</evidence>
<accession>A0ABR2C2J5</accession>
<keyword evidence="1" id="KW-0479">Metal-binding</keyword>
<keyword evidence="1" id="KW-0862">Zinc</keyword>
<dbReference type="PANTHER" id="PTHR31286:SF173">
    <property type="entry name" value="DUF4283 DOMAIN-CONTAINING PROTEIN"/>
    <property type="match status" value="1"/>
</dbReference>
<dbReference type="InterPro" id="IPR001878">
    <property type="entry name" value="Znf_CCHC"/>
</dbReference>
<dbReference type="SMART" id="SM00343">
    <property type="entry name" value="ZnF_C2HC"/>
    <property type="match status" value="1"/>
</dbReference>
<protein>
    <recommendedName>
        <fullName evidence="3">CCHC-type domain-containing protein</fullName>
    </recommendedName>
</protein>
<feature type="compositionally biased region" description="Polar residues" evidence="2">
    <location>
        <begin position="441"/>
        <end position="463"/>
    </location>
</feature>
<dbReference type="InterPro" id="IPR025558">
    <property type="entry name" value="DUF4283"/>
</dbReference>
<evidence type="ECO:0000259" key="3">
    <source>
        <dbReference type="PROSITE" id="PS50158"/>
    </source>
</evidence>
<gene>
    <name evidence="4" type="ORF">V6N12_052779</name>
</gene>
<feature type="compositionally biased region" description="Basic and acidic residues" evidence="2">
    <location>
        <begin position="46"/>
        <end position="56"/>
    </location>
</feature>
<keyword evidence="1" id="KW-0863">Zinc-finger</keyword>
<evidence type="ECO:0000256" key="2">
    <source>
        <dbReference type="SAM" id="MobiDB-lite"/>
    </source>
</evidence>
<feature type="compositionally biased region" description="Pro residues" evidence="2">
    <location>
        <begin position="468"/>
        <end position="478"/>
    </location>
</feature>
<proteinExistence type="predicted"/>
<dbReference type="EMBL" id="JBBPBM010000069">
    <property type="protein sequence ID" value="KAK8513602.1"/>
    <property type="molecule type" value="Genomic_DNA"/>
</dbReference>
<keyword evidence="5" id="KW-1185">Reference proteome</keyword>
<evidence type="ECO:0000313" key="5">
    <source>
        <dbReference type="Proteomes" id="UP001472677"/>
    </source>
</evidence>
<feature type="region of interest" description="Disordered" evidence="2">
    <location>
        <begin position="415"/>
        <end position="497"/>
    </location>
</feature>
<dbReference type="InterPro" id="IPR040256">
    <property type="entry name" value="At4g02000-like"/>
</dbReference>
<sequence length="519" mass="57260">MNVDLTDCSGEARSHHKKRRQDEDPPDAGDCPATDAPIRSPQQSSYRDKLLGDRSRVSPNDEDFLDEEDIDLNEGDVIRGMENGLIKIDFSDRVHALAVKSLEQTIVIKILGRRIGYTTLRNKLYEIWQPSQAFKLMDIENDYFLVTFRSRSDYLHVLTDGPWLVYGHYVSVESWTEDFSTAQPYPGNIIAWIRLPGLPVTFYKRSLITALGECIGSVLKLDYQTETGCRGKFARMAVRINLNQPLVSKIVVNGKVQLVEYESLPTVCFNCGKYGHMNENCPDQQPAPSTEVPLQPSEPLPPTPSTMYGPWMVVEKRQRRPLTRVAVGDNNALGANVTASRFAPIFDSSVDVSAPMEVSRPPTTISTAASKRIFKAKHVPTKQVPTTQKHKGKATSAVNVRKPLQINLADFPILPRSSHKAGPSTHLPSSKVSFRLDGNKHSSISLPENSDPNISASGSSLRVSNVPGEPPQKPPDPPLSASKTMGQAEEVPSRDMQFSARLADASGMISDGQVSAMIE</sequence>
<dbReference type="PROSITE" id="PS50158">
    <property type="entry name" value="ZF_CCHC"/>
    <property type="match status" value="1"/>
</dbReference>
<name>A0ABR2C2J5_9ROSI</name>
<dbReference type="InterPro" id="IPR036875">
    <property type="entry name" value="Znf_CCHC_sf"/>
</dbReference>
<organism evidence="4 5">
    <name type="scientific">Hibiscus sabdariffa</name>
    <name type="common">roselle</name>
    <dbReference type="NCBI Taxonomy" id="183260"/>
    <lineage>
        <taxon>Eukaryota</taxon>
        <taxon>Viridiplantae</taxon>
        <taxon>Streptophyta</taxon>
        <taxon>Embryophyta</taxon>
        <taxon>Tracheophyta</taxon>
        <taxon>Spermatophyta</taxon>
        <taxon>Magnoliopsida</taxon>
        <taxon>eudicotyledons</taxon>
        <taxon>Gunneridae</taxon>
        <taxon>Pentapetalae</taxon>
        <taxon>rosids</taxon>
        <taxon>malvids</taxon>
        <taxon>Malvales</taxon>
        <taxon>Malvaceae</taxon>
        <taxon>Malvoideae</taxon>
        <taxon>Hibiscus</taxon>
    </lineage>
</organism>
<dbReference type="Pfam" id="PF14111">
    <property type="entry name" value="DUF4283"/>
    <property type="match status" value="1"/>
</dbReference>
<dbReference type="Proteomes" id="UP001472677">
    <property type="component" value="Unassembled WGS sequence"/>
</dbReference>
<dbReference type="PANTHER" id="PTHR31286">
    <property type="entry name" value="GLYCINE-RICH CELL WALL STRUCTURAL PROTEIN 1.8-LIKE"/>
    <property type="match status" value="1"/>
</dbReference>
<feature type="region of interest" description="Disordered" evidence="2">
    <location>
        <begin position="381"/>
        <end position="400"/>
    </location>
</feature>
<comment type="caution">
    <text evidence="4">The sequence shown here is derived from an EMBL/GenBank/DDBJ whole genome shotgun (WGS) entry which is preliminary data.</text>
</comment>
<dbReference type="Gene3D" id="4.10.60.10">
    <property type="entry name" value="Zinc finger, CCHC-type"/>
    <property type="match status" value="1"/>
</dbReference>
<feature type="region of interest" description="Disordered" evidence="2">
    <location>
        <begin position="1"/>
        <end position="63"/>
    </location>
</feature>
<reference evidence="4 5" key="1">
    <citation type="journal article" date="2024" name="G3 (Bethesda)">
        <title>Genome assembly of Hibiscus sabdariffa L. provides insights into metabolisms of medicinal natural products.</title>
        <authorList>
            <person name="Kim T."/>
        </authorList>
    </citation>
    <scope>NUCLEOTIDE SEQUENCE [LARGE SCALE GENOMIC DNA]</scope>
    <source>
        <strain evidence="4">TK-2024</strain>
        <tissue evidence="4">Old leaves</tissue>
    </source>
</reference>
<feature type="region of interest" description="Disordered" evidence="2">
    <location>
        <begin position="282"/>
        <end position="308"/>
    </location>
</feature>